<dbReference type="RefSeq" id="XP_028033568.1">
    <property type="nucleotide sequence ID" value="XM_028177767.1"/>
</dbReference>
<evidence type="ECO:0000313" key="3">
    <source>
        <dbReference type="RefSeq" id="XP_028033568.1"/>
    </source>
</evidence>
<organism evidence="1 2">
    <name type="scientific">Bombyx mandarina</name>
    <name type="common">Wild silk moth</name>
    <name type="synonym">Wild silkworm</name>
    <dbReference type="NCBI Taxonomy" id="7092"/>
    <lineage>
        <taxon>Eukaryota</taxon>
        <taxon>Metazoa</taxon>
        <taxon>Ecdysozoa</taxon>
        <taxon>Arthropoda</taxon>
        <taxon>Hexapoda</taxon>
        <taxon>Insecta</taxon>
        <taxon>Pterygota</taxon>
        <taxon>Neoptera</taxon>
        <taxon>Endopterygota</taxon>
        <taxon>Lepidoptera</taxon>
        <taxon>Glossata</taxon>
        <taxon>Ditrysia</taxon>
        <taxon>Bombycoidea</taxon>
        <taxon>Bombycidae</taxon>
        <taxon>Bombycinae</taxon>
        <taxon>Bombyx</taxon>
    </lineage>
</organism>
<evidence type="ECO:0000313" key="2">
    <source>
        <dbReference type="RefSeq" id="XP_028033567.1"/>
    </source>
</evidence>
<dbReference type="AlphaFoldDB" id="A0A6J2JXK5"/>
<proteinExistence type="predicted"/>
<dbReference type="OrthoDB" id="7683421at2759"/>
<evidence type="ECO:0000313" key="1">
    <source>
        <dbReference type="Proteomes" id="UP000504629"/>
    </source>
</evidence>
<reference evidence="2 3" key="1">
    <citation type="submission" date="2025-04" db="UniProtKB">
        <authorList>
            <consortium name="RefSeq"/>
        </authorList>
    </citation>
    <scope>IDENTIFICATION</scope>
    <source>
        <tissue evidence="2 3">Silk gland</tissue>
    </source>
</reference>
<name>A0A6J2JXK5_BOMMA</name>
<gene>
    <name evidence="2 3" type="primary">LOC114245550</name>
</gene>
<accession>A0A6J2JXK5</accession>
<dbReference type="Proteomes" id="UP000504629">
    <property type="component" value="Unplaced"/>
</dbReference>
<dbReference type="RefSeq" id="XP_028033567.1">
    <property type="nucleotide sequence ID" value="XM_028177766.1"/>
</dbReference>
<dbReference type="GeneID" id="114245550"/>
<protein>
    <submittedName>
        <fullName evidence="2">Uncharacterized protein LOC114245550 isoform X4</fullName>
    </submittedName>
    <submittedName>
        <fullName evidence="3">Uncharacterized protein LOC114245550 isoform X5</fullName>
    </submittedName>
</protein>
<sequence length="71" mass="8192">MIQNEPCRLHQSLWEEKVLQPKTFNIDSKLPITCPGNCIRLFKKEKIVQPQTFNIDSKTCINYPGIGDCAR</sequence>
<keyword evidence="1" id="KW-1185">Reference proteome</keyword>